<dbReference type="GO" id="GO:0042110">
    <property type="term" value="P:T cell activation"/>
    <property type="evidence" value="ECO:0007669"/>
    <property type="project" value="TreeGrafter"/>
</dbReference>
<protein>
    <recommendedName>
        <fullName evidence="4">Immunoglobulin V-set domain-containing protein</fullName>
    </recommendedName>
</protein>
<feature type="signal peptide" evidence="1">
    <location>
        <begin position="1"/>
        <end position="25"/>
    </location>
</feature>
<evidence type="ECO:0000256" key="1">
    <source>
        <dbReference type="SAM" id="SignalP"/>
    </source>
</evidence>
<comment type="caution">
    <text evidence="2">The sequence shown here is derived from an EMBL/GenBank/DDBJ whole genome shotgun (WGS) entry which is preliminary data.</text>
</comment>
<dbReference type="SUPFAM" id="SSF48726">
    <property type="entry name" value="Immunoglobulin"/>
    <property type="match status" value="1"/>
</dbReference>
<dbReference type="Proteomes" id="UP000314294">
    <property type="component" value="Unassembled WGS sequence"/>
</dbReference>
<evidence type="ECO:0000313" key="2">
    <source>
        <dbReference type="EMBL" id="TNN23585.1"/>
    </source>
</evidence>
<dbReference type="GO" id="GO:1990782">
    <property type="term" value="F:protein tyrosine kinase binding"/>
    <property type="evidence" value="ECO:0007669"/>
    <property type="project" value="TreeGrafter"/>
</dbReference>
<sequence>MAEFRWIKATWFLVLVLQFTAAATGQDDDSFIVRDGDEVSLPCKSVIDDHKNCDSTDWIFHDLRTPGAEYLVSEGQIVAEAKDKSDRLSVSERCSLVIKNVTDEDAGEVTMSFTMMSPPLYH</sequence>
<feature type="chain" id="PRO_5021324909" description="Immunoglobulin V-set domain-containing protein" evidence="1">
    <location>
        <begin position="26"/>
        <end position="122"/>
    </location>
</feature>
<dbReference type="InterPro" id="IPR013783">
    <property type="entry name" value="Ig-like_fold"/>
</dbReference>
<dbReference type="InterPro" id="IPR036179">
    <property type="entry name" value="Ig-like_dom_sf"/>
</dbReference>
<dbReference type="GO" id="GO:0042289">
    <property type="term" value="F:MHC class II protein binding"/>
    <property type="evidence" value="ECO:0007669"/>
    <property type="project" value="TreeGrafter"/>
</dbReference>
<name>A0A4Z2E460_9TELE</name>
<dbReference type="GO" id="GO:0009897">
    <property type="term" value="C:external side of plasma membrane"/>
    <property type="evidence" value="ECO:0007669"/>
    <property type="project" value="TreeGrafter"/>
</dbReference>
<keyword evidence="3" id="KW-1185">Reference proteome</keyword>
<dbReference type="OrthoDB" id="8444542at2759"/>
<keyword evidence="1" id="KW-0732">Signal</keyword>
<dbReference type="EMBL" id="SRLO01017996">
    <property type="protein sequence ID" value="TNN23585.1"/>
    <property type="molecule type" value="Genomic_DNA"/>
</dbReference>
<dbReference type="PANTHER" id="PTHR11422">
    <property type="entry name" value="T-CELL SURFACE GLYCOPROTEIN CD4"/>
    <property type="match status" value="1"/>
</dbReference>
<dbReference type="PANTHER" id="PTHR11422:SF5">
    <property type="entry name" value="DIVERSE IMMUNOGLOBULIN DOMAIN-CONTAINING PROTEIN 1.1 ISOFORM X1-RELATED"/>
    <property type="match status" value="1"/>
</dbReference>
<evidence type="ECO:0008006" key="4">
    <source>
        <dbReference type="Google" id="ProtNLM"/>
    </source>
</evidence>
<evidence type="ECO:0000313" key="3">
    <source>
        <dbReference type="Proteomes" id="UP000314294"/>
    </source>
</evidence>
<dbReference type="Gene3D" id="2.60.40.10">
    <property type="entry name" value="Immunoglobulins"/>
    <property type="match status" value="1"/>
</dbReference>
<proteinExistence type="predicted"/>
<reference evidence="2 3" key="1">
    <citation type="submission" date="2019-03" db="EMBL/GenBank/DDBJ databases">
        <title>First draft genome of Liparis tanakae, snailfish: a comprehensive survey of snailfish specific genes.</title>
        <authorList>
            <person name="Kim W."/>
            <person name="Song I."/>
            <person name="Jeong J.-H."/>
            <person name="Kim D."/>
            <person name="Kim S."/>
            <person name="Ryu S."/>
            <person name="Song J.Y."/>
            <person name="Lee S.K."/>
        </authorList>
    </citation>
    <scope>NUCLEOTIDE SEQUENCE [LARGE SCALE GENOMIC DNA]</scope>
    <source>
        <tissue evidence="2">Muscle</tissue>
    </source>
</reference>
<gene>
    <name evidence="2" type="ORF">EYF80_066293</name>
</gene>
<dbReference type="GO" id="GO:0045121">
    <property type="term" value="C:membrane raft"/>
    <property type="evidence" value="ECO:0007669"/>
    <property type="project" value="TreeGrafter"/>
</dbReference>
<accession>A0A4Z2E460</accession>
<dbReference type="GO" id="GO:0070374">
    <property type="term" value="P:positive regulation of ERK1 and ERK2 cascade"/>
    <property type="evidence" value="ECO:0007669"/>
    <property type="project" value="TreeGrafter"/>
</dbReference>
<dbReference type="AlphaFoldDB" id="A0A4Z2E460"/>
<organism evidence="2 3">
    <name type="scientific">Liparis tanakae</name>
    <name type="common">Tanaka's snailfish</name>
    <dbReference type="NCBI Taxonomy" id="230148"/>
    <lineage>
        <taxon>Eukaryota</taxon>
        <taxon>Metazoa</taxon>
        <taxon>Chordata</taxon>
        <taxon>Craniata</taxon>
        <taxon>Vertebrata</taxon>
        <taxon>Euteleostomi</taxon>
        <taxon>Actinopterygii</taxon>
        <taxon>Neopterygii</taxon>
        <taxon>Teleostei</taxon>
        <taxon>Neoteleostei</taxon>
        <taxon>Acanthomorphata</taxon>
        <taxon>Eupercaria</taxon>
        <taxon>Perciformes</taxon>
        <taxon>Cottioidei</taxon>
        <taxon>Cottales</taxon>
        <taxon>Liparidae</taxon>
        <taxon>Liparis</taxon>
    </lineage>
</organism>
<dbReference type="GO" id="GO:0035723">
    <property type="term" value="P:interleukin-15-mediated signaling pathway"/>
    <property type="evidence" value="ECO:0007669"/>
    <property type="project" value="TreeGrafter"/>
</dbReference>